<dbReference type="PROSITE" id="PS00651">
    <property type="entry name" value="RIBOSOMAL_L9"/>
    <property type="match status" value="1"/>
</dbReference>
<evidence type="ECO:0000256" key="8">
    <source>
        <dbReference type="SAM" id="Coils"/>
    </source>
</evidence>
<keyword evidence="2 7" id="KW-0699">rRNA-binding</keyword>
<keyword evidence="3 7" id="KW-0694">RNA-binding</keyword>
<dbReference type="FunFam" id="3.40.5.10:FF:000002">
    <property type="entry name" value="50S ribosomal protein L9"/>
    <property type="match status" value="1"/>
</dbReference>
<gene>
    <name evidence="7" type="primary">rplI</name>
    <name evidence="9" type="ORF">XD57_0386</name>
</gene>
<accession>A0A101ERC4</accession>
<dbReference type="Pfam" id="PF03948">
    <property type="entry name" value="Ribosomal_L9_C"/>
    <property type="match status" value="1"/>
</dbReference>
<dbReference type="InterPro" id="IPR036935">
    <property type="entry name" value="Ribosomal_bL9_N_sf"/>
</dbReference>
<evidence type="ECO:0000256" key="1">
    <source>
        <dbReference type="ARBA" id="ARBA00010605"/>
    </source>
</evidence>
<evidence type="ECO:0000313" key="9">
    <source>
        <dbReference type="EMBL" id="KUK23502.1"/>
    </source>
</evidence>
<dbReference type="GO" id="GO:0005840">
    <property type="term" value="C:ribosome"/>
    <property type="evidence" value="ECO:0007669"/>
    <property type="project" value="UniProtKB-KW"/>
</dbReference>
<feature type="coiled-coil region" evidence="8">
    <location>
        <begin position="43"/>
        <end position="75"/>
    </location>
</feature>
<keyword evidence="4 7" id="KW-0689">Ribosomal protein</keyword>
<dbReference type="EMBL" id="LGFG01000019">
    <property type="protein sequence ID" value="KUK23502.1"/>
    <property type="molecule type" value="Genomic_DNA"/>
</dbReference>
<dbReference type="SUPFAM" id="SSF55658">
    <property type="entry name" value="L9 N-domain-like"/>
    <property type="match status" value="1"/>
</dbReference>
<evidence type="ECO:0000256" key="3">
    <source>
        <dbReference type="ARBA" id="ARBA00022884"/>
    </source>
</evidence>
<comment type="function">
    <text evidence="7">Binds to the 23S rRNA.</text>
</comment>
<dbReference type="InterPro" id="IPR020594">
    <property type="entry name" value="Ribosomal_bL9_bac/chp"/>
</dbReference>
<dbReference type="NCBIfam" id="TIGR00158">
    <property type="entry name" value="L9"/>
    <property type="match status" value="1"/>
</dbReference>
<dbReference type="InterPro" id="IPR020069">
    <property type="entry name" value="Ribosomal_bL9_C"/>
</dbReference>
<dbReference type="Proteomes" id="UP000058636">
    <property type="component" value="Unassembled WGS sequence"/>
</dbReference>
<evidence type="ECO:0000256" key="7">
    <source>
        <dbReference type="HAMAP-Rule" id="MF_00503"/>
    </source>
</evidence>
<dbReference type="GO" id="GO:0019843">
    <property type="term" value="F:rRNA binding"/>
    <property type="evidence" value="ECO:0007669"/>
    <property type="project" value="UniProtKB-UniRule"/>
</dbReference>
<dbReference type="InterPro" id="IPR036791">
    <property type="entry name" value="Ribosomal_bL9_C_sf"/>
</dbReference>
<reference evidence="9 10" key="1">
    <citation type="journal article" date="2015" name="MBio">
        <title>Genome-Resolved Metagenomic Analysis Reveals Roles for Candidate Phyla and Other Microbial Community Members in Biogeochemical Transformations in Oil Reservoirs.</title>
        <authorList>
            <person name="Hu P."/>
            <person name="Tom L."/>
            <person name="Singh A."/>
            <person name="Thomas B.C."/>
            <person name="Baker B.J."/>
            <person name="Piceno Y.M."/>
            <person name="Andersen G.L."/>
            <person name="Banfield J.F."/>
        </authorList>
    </citation>
    <scope>NUCLEOTIDE SEQUENCE [LARGE SCALE GENOMIC DNA]</scope>
    <source>
        <strain evidence="9">46_26</strain>
    </source>
</reference>
<dbReference type="InterPro" id="IPR020070">
    <property type="entry name" value="Ribosomal_bL9_N"/>
</dbReference>
<dbReference type="GO" id="GO:0003735">
    <property type="term" value="F:structural constituent of ribosome"/>
    <property type="evidence" value="ECO:0007669"/>
    <property type="project" value="InterPro"/>
</dbReference>
<dbReference type="GO" id="GO:0006412">
    <property type="term" value="P:translation"/>
    <property type="evidence" value="ECO:0007669"/>
    <property type="project" value="UniProtKB-UniRule"/>
</dbReference>
<name>A0A101ERC4_9THEM</name>
<evidence type="ECO:0000256" key="6">
    <source>
        <dbReference type="ARBA" id="ARBA00035292"/>
    </source>
</evidence>
<dbReference type="SUPFAM" id="SSF55653">
    <property type="entry name" value="Ribosomal protein L9 C-domain"/>
    <property type="match status" value="1"/>
</dbReference>
<dbReference type="InterPro" id="IPR000244">
    <property type="entry name" value="Ribosomal_bL9"/>
</dbReference>
<dbReference type="PANTHER" id="PTHR21368">
    <property type="entry name" value="50S RIBOSOMAL PROTEIN L9"/>
    <property type="match status" value="1"/>
</dbReference>
<comment type="similarity">
    <text evidence="1 7">Belongs to the bacterial ribosomal protein bL9 family.</text>
</comment>
<dbReference type="AlphaFoldDB" id="A0A101ERC4"/>
<sequence length="149" mass="17076">MKVILLRDVPKIGKKGEIKEVSDGYARNYLIPRGFAREYTEGLERAIKHEKEIEKRKKEREREESEKILKELKKRTHVVKVKAGEGGKIFGAVTAATLAEEISKTTGLKLDKRWFKLDKPIKELGEYSLEVSLPGGVKDTIKIKVEREE</sequence>
<dbReference type="GO" id="GO:1990904">
    <property type="term" value="C:ribonucleoprotein complex"/>
    <property type="evidence" value="ECO:0007669"/>
    <property type="project" value="UniProtKB-KW"/>
</dbReference>
<dbReference type="Gene3D" id="3.10.430.100">
    <property type="entry name" value="Ribosomal protein L9, C-terminal domain"/>
    <property type="match status" value="1"/>
</dbReference>
<keyword evidence="5 7" id="KW-0687">Ribonucleoprotein</keyword>
<dbReference type="Gene3D" id="3.40.5.10">
    <property type="entry name" value="Ribosomal protein L9, N-terminal domain"/>
    <property type="match status" value="1"/>
</dbReference>
<evidence type="ECO:0000256" key="4">
    <source>
        <dbReference type="ARBA" id="ARBA00022980"/>
    </source>
</evidence>
<proteinExistence type="inferred from homology"/>
<organism evidence="9 10">
    <name type="scientific">Thermotoga petrophila</name>
    <dbReference type="NCBI Taxonomy" id="93929"/>
    <lineage>
        <taxon>Bacteria</taxon>
        <taxon>Thermotogati</taxon>
        <taxon>Thermotogota</taxon>
        <taxon>Thermotogae</taxon>
        <taxon>Thermotogales</taxon>
        <taxon>Thermotogaceae</taxon>
        <taxon>Thermotoga</taxon>
    </lineage>
</organism>
<dbReference type="Pfam" id="PF01281">
    <property type="entry name" value="Ribosomal_L9_N"/>
    <property type="match status" value="1"/>
</dbReference>
<protein>
    <recommendedName>
        <fullName evidence="6 7">Large ribosomal subunit protein bL9</fullName>
    </recommendedName>
</protein>
<keyword evidence="8" id="KW-0175">Coiled coil</keyword>
<evidence type="ECO:0000256" key="5">
    <source>
        <dbReference type="ARBA" id="ARBA00023274"/>
    </source>
</evidence>
<dbReference type="HAMAP" id="MF_00503">
    <property type="entry name" value="Ribosomal_bL9"/>
    <property type="match status" value="1"/>
</dbReference>
<comment type="caution">
    <text evidence="9">The sequence shown here is derived from an EMBL/GenBank/DDBJ whole genome shotgun (WGS) entry which is preliminary data.</text>
</comment>
<dbReference type="RefSeq" id="WP_012895794.1">
    <property type="nucleotide sequence ID" value="NZ_DAITJQ010000001.1"/>
</dbReference>
<evidence type="ECO:0000313" key="10">
    <source>
        <dbReference type="Proteomes" id="UP000058636"/>
    </source>
</evidence>
<evidence type="ECO:0000256" key="2">
    <source>
        <dbReference type="ARBA" id="ARBA00022730"/>
    </source>
</evidence>
<dbReference type="InterPro" id="IPR009027">
    <property type="entry name" value="Ribosomal_bL9/RNase_H1_N"/>
</dbReference>
<dbReference type="PATRIC" id="fig|93930.3.peg.1169"/>